<dbReference type="InterPro" id="IPR012340">
    <property type="entry name" value="NA-bd_OB-fold"/>
</dbReference>
<reference evidence="7" key="1">
    <citation type="submission" date="2020-11" db="EMBL/GenBank/DDBJ databases">
        <authorList>
            <person name="Tran Van P."/>
        </authorList>
    </citation>
    <scope>NUCLEOTIDE SEQUENCE</scope>
</reference>
<evidence type="ECO:0000256" key="5">
    <source>
        <dbReference type="SAM" id="MobiDB-lite"/>
    </source>
</evidence>
<feature type="compositionally biased region" description="Basic and acidic residues" evidence="5">
    <location>
        <begin position="408"/>
        <end position="418"/>
    </location>
</feature>
<feature type="region of interest" description="Disordered" evidence="5">
    <location>
        <begin position="407"/>
        <end position="442"/>
    </location>
</feature>
<evidence type="ECO:0000313" key="7">
    <source>
        <dbReference type="EMBL" id="CAD7447217.1"/>
    </source>
</evidence>
<dbReference type="Pfam" id="PF12901">
    <property type="entry name" value="SUZ-C"/>
    <property type="match status" value="1"/>
</dbReference>
<name>A0A7R9I4J5_9NEOP</name>
<accession>A0A7R9I4J5</accession>
<proteinExistence type="predicted"/>
<evidence type="ECO:0000256" key="2">
    <source>
        <dbReference type="ARBA" id="ARBA00022490"/>
    </source>
</evidence>
<evidence type="ECO:0000256" key="4">
    <source>
        <dbReference type="ARBA" id="ARBA00022884"/>
    </source>
</evidence>
<dbReference type="GO" id="GO:0005737">
    <property type="term" value="C:cytoplasm"/>
    <property type="evidence" value="ECO:0007669"/>
    <property type="project" value="UniProtKB-SubCell"/>
</dbReference>
<organism evidence="7">
    <name type="scientific">Timema bartmani</name>
    <dbReference type="NCBI Taxonomy" id="61472"/>
    <lineage>
        <taxon>Eukaryota</taxon>
        <taxon>Metazoa</taxon>
        <taxon>Ecdysozoa</taxon>
        <taxon>Arthropoda</taxon>
        <taxon>Hexapoda</taxon>
        <taxon>Insecta</taxon>
        <taxon>Pterygota</taxon>
        <taxon>Neoptera</taxon>
        <taxon>Polyneoptera</taxon>
        <taxon>Phasmatodea</taxon>
        <taxon>Timematodea</taxon>
        <taxon>Timematoidea</taxon>
        <taxon>Timematidae</taxon>
        <taxon>Timema</taxon>
    </lineage>
</organism>
<protein>
    <recommendedName>
        <fullName evidence="6">SUZ-C domain-containing protein</fullName>
    </recommendedName>
</protein>
<dbReference type="PROSITE" id="PS51938">
    <property type="entry name" value="SUZ_C"/>
    <property type="match status" value="1"/>
</dbReference>
<feature type="domain" description="SUZ-C" evidence="6">
    <location>
        <begin position="476"/>
        <end position="513"/>
    </location>
</feature>
<keyword evidence="2" id="KW-0963">Cytoplasm</keyword>
<dbReference type="InterPro" id="IPR024642">
    <property type="entry name" value="SUZ-C"/>
</dbReference>
<keyword evidence="3" id="KW-0677">Repeat</keyword>
<comment type="subcellular location">
    <subcellularLocation>
        <location evidence="1">Cytoplasm</location>
    </subcellularLocation>
</comment>
<evidence type="ECO:0000256" key="1">
    <source>
        <dbReference type="ARBA" id="ARBA00004496"/>
    </source>
</evidence>
<dbReference type="SUPFAM" id="SSF50249">
    <property type="entry name" value="Nucleic acid-binding proteins"/>
    <property type="match status" value="2"/>
</dbReference>
<keyword evidence="4" id="KW-0694">RNA-binding</keyword>
<gene>
    <name evidence="7" type="ORF">TBIB3V08_LOCUS9533</name>
</gene>
<dbReference type="AlphaFoldDB" id="A0A7R9I4J5"/>
<evidence type="ECO:0000259" key="6">
    <source>
        <dbReference type="PROSITE" id="PS51938"/>
    </source>
</evidence>
<sequence>MAKTSLAHDVATVALGEILSCLWEGVDRRAVNISLCLESLITSHEPREKGIVTLLKGMYGFIRCKDRAHNVYFSLDEILEPKREVYINDEVEYTPMESNSEYRHNALRIRHLNPDMPLSTHYGYIAAFENEYGYIETSGLQQEVVYHINQFRGTIIHLEIGSEVKYKVYSRLASQPMINAESVRLLPHGSIKQPAVKDQVFQGVVIRPIKHLASKQVDKECRAALVKPSSPQFNGTVESIGDSSGIIVCSLNVPWRRLCFHCYDVKDSVSLAYGDKVEFRLKWNYSTRRPSACAIVKCHANFNNDSDLPKNTCFINNETKKGPSRDDTCNDKNATKSLEDGNCLISSASNMRSSQEVKQLALVPAKEKVKRLQITDFKNQHEMKSDYKNNDNNSTDIHFISIRSSSECSHDNKDKKNSSWDPNNDKCQSSDHVGCRNMANPQSDHCSASDINRSKINNHVVVKHFGGGTGFNKGGFISCMLGARSSSEEFSLKMGLLRQPRGPDGTRGFRKGWRQPRTQGIMPLREIRQLVNSPN</sequence>
<dbReference type="PANTHER" id="PTHR12913">
    <property type="entry name" value="UNR PROTEIN N-RAS UPSTREAM GENE PROTEIN"/>
    <property type="match status" value="1"/>
</dbReference>
<feature type="compositionally biased region" description="Polar residues" evidence="5">
    <location>
        <begin position="419"/>
        <end position="431"/>
    </location>
</feature>
<dbReference type="EMBL" id="OD568667">
    <property type="protein sequence ID" value="CAD7447217.1"/>
    <property type="molecule type" value="Genomic_DNA"/>
</dbReference>
<dbReference type="GO" id="GO:0003723">
    <property type="term" value="F:RNA binding"/>
    <property type="evidence" value="ECO:0007669"/>
    <property type="project" value="UniProtKB-KW"/>
</dbReference>
<evidence type="ECO:0000256" key="3">
    <source>
        <dbReference type="ARBA" id="ARBA00022737"/>
    </source>
</evidence>
<dbReference type="PANTHER" id="PTHR12913:SF1">
    <property type="entry name" value="COLD SHOCK DOMAIN-CONTAINING PROTEIN E1"/>
    <property type="match status" value="1"/>
</dbReference>
<dbReference type="Gene3D" id="2.40.50.140">
    <property type="entry name" value="Nucleic acid-binding proteins"/>
    <property type="match status" value="3"/>
</dbReference>